<organismHost>
    <name type="scientific">Crustacea</name>
    <name type="common">crustaceans</name>
    <dbReference type="NCBI Taxonomy" id="6657"/>
</organismHost>
<accession>A0A2U9GHD4</accession>
<proteinExistence type="predicted"/>
<evidence type="ECO:0000313" key="2">
    <source>
        <dbReference type="EMBL" id="AWQ63263.1"/>
    </source>
</evidence>
<organism evidence="2">
    <name type="scientific">White spot syndrome virus</name>
    <name type="common">WSSV</name>
    <name type="synonym">White spot bacilliform virus</name>
    <dbReference type="NCBI Taxonomy" id="92652"/>
    <lineage>
        <taxon>Viruses</taxon>
        <taxon>Viruses incertae sedis</taxon>
        <taxon>Naldaviricetes</taxon>
        <taxon>Nimaviridae</taxon>
        <taxon>Whispovirus</taxon>
        <taxon>White spot syndrome virus</taxon>
    </lineage>
</organism>
<evidence type="ECO:0000313" key="1">
    <source>
        <dbReference type="EMBL" id="AWQ61156.1"/>
    </source>
</evidence>
<sequence length="473" mass="53699">MSDYTRNVIAPEIEEVSYGHFCVSGRRYCLMATLSPSLPLLKRAHVYIMTVPHLIQTITTTTTMEEHLSFNKPSPENGVVFFDFSDNTSMSNMVDNIRHRLPMDKKFSSKALLLASTPIPSDEQLSTKVNKAIFSHRETIVLSKALKIVVTGLYVDGEYVDGVICLYPEKHTLNGILRYVVHLNMMLMDKAEDADEIRCGLIPLGRGFNREAFKFVDPVIPCAGYNILNGYHPDNGHQISPSSTQPQVQRRCAVKQMYKQINGMFEVVKQFSIKHNNRIFTINQVDFKGEEMKMFFALYSEELLPFYSETGKLLSEKHVSKSFSQLPPHVTISVFYLRNMEEYNTLMKTDFGSCFAPAIKIDTGDNFELFGMNNNILVSKVCVGDDALDLRRRIMEHISDAIGRNVELADNRLNPHITHGKINEGVVGEWVSRFAPCNFLCKPREEIVFGGTKFIFGRVSNGNYVIKQPVDYV</sequence>
<reference evidence="2" key="2">
    <citation type="journal article" name="FEMS Microbiol. Lett.">
        <title>Molecular variability and genetic structure of white spot syndrome virus strains from northwest Mexico based on the analysis of genomes.</title>
        <authorList>
            <person name="Parrilla-Taylor D.P."/>
            <person name="Vibanco-Perez N."/>
            <person name="Duran-Avelar M.J."/>
            <person name="Gomez-Gil B."/>
            <person name="Llera-Herrera R."/>
            <person name="Vazquez-Juarez R."/>
        </authorList>
    </citation>
    <scope>NUCLEOTIDE SEQUENCE</scope>
    <source>
        <strain evidence="1">ACF4</strain>
        <strain evidence="2">LC1</strain>
    </source>
</reference>
<dbReference type="EMBL" id="MG432481">
    <property type="protein sequence ID" value="AWQ63263.1"/>
    <property type="molecule type" value="Genomic_DNA"/>
</dbReference>
<protein>
    <submittedName>
        <fullName evidence="2">Wsv147</fullName>
    </submittedName>
</protein>
<dbReference type="EMBL" id="MG432476">
    <property type="protein sequence ID" value="AWQ61156.1"/>
    <property type="molecule type" value="Genomic_DNA"/>
</dbReference>
<name>A0A2U9GHD4_WSSV</name>
<gene>
    <name evidence="2" type="primary">147</name>
</gene>
<reference evidence="2" key="1">
    <citation type="submission" date="2017-11" db="EMBL/GenBank/DDBJ databases">
        <authorList>
            <person name="Parrilla Taylor D.P."/>
            <person name="Vibanco-Perez N."/>
            <person name="Duran-Avelar Md.J."/>
            <person name="Gomez-Gil B."/>
            <person name="Llera-Herrera R."/>
            <person name="Vazquez-Juarez R."/>
        </authorList>
    </citation>
    <scope>NUCLEOTIDE SEQUENCE</scope>
    <source>
        <strain evidence="1">ACF4</strain>
        <strain evidence="2">LC1</strain>
    </source>
</reference>